<comment type="caution">
    <text evidence="3">The sequence shown here is derived from an EMBL/GenBank/DDBJ whole genome shotgun (WGS) entry which is preliminary data.</text>
</comment>
<feature type="signal peptide" evidence="2">
    <location>
        <begin position="1"/>
        <end position="20"/>
    </location>
</feature>
<keyword evidence="4" id="KW-1185">Reference proteome</keyword>
<proteinExistence type="predicted"/>
<evidence type="ECO:0000256" key="2">
    <source>
        <dbReference type="SAM" id="SignalP"/>
    </source>
</evidence>
<evidence type="ECO:0000313" key="3">
    <source>
        <dbReference type="EMBL" id="MBM7851033.1"/>
    </source>
</evidence>
<accession>A0ABS2T4E5</accession>
<gene>
    <name evidence="3" type="ORF">JOD31_001258</name>
</gene>
<sequence>MKLIFLIVTSKLIISTSAIANNLPYNSTNQHERDRADFFETIPKSASKEYSREPWLNPPATNSTNQHARDRADFYGSLPKQVR</sequence>
<organism evidence="3 4">
    <name type="scientific">Methylopila capsulata</name>
    <dbReference type="NCBI Taxonomy" id="61654"/>
    <lineage>
        <taxon>Bacteria</taxon>
        <taxon>Pseudomonadati</taxon>
        <taxon>Pseudomonadota</taxon>
        <taxon>Alphaproteobacteria</taxon>
        <taxon>Hyphomicrobiales</taxon>
        <taxon>Methylopilaceae</taxon>
        <taxon>Methylopila</taxon>
    </lineage>
</organism>
<name>A0ABS2T4E5_9HYPH</name>
<feature type="chain" id="PRO_5045991904" evidence="2">
    <location>
        <begin position="21"/>
        <end position="83"/>
    </location>
</feature>
<protein>
    <submittedName>
        <fullName evidence="3">Uncharacterized protein</fullName>
    </submittedName>
</protein>
<reference evidence="3 4" key="1">
    <citation type="submission" date="2021-01" db="EMBL/GenBank/DDBJ databases">
        <title>Genomic Encyclopedia of Type Strains, Phase IV (KMG-IV): sequencing the most valuable type-strain genomes for metagenomic binning, comparative biology and taxonomic classification.</title>
        <authorList>
            <person name="Goeker M."/>
        </authorList>
    </citation>
    <scope>NUCLEOTIDE SEQUENCE [LARGE SCALE GENOMIC DNA]</scope>
    <source>
        <strain evidence="3 4">DSM 6130</strain>
    </source>
</reference>
<dbReference type="RefSeq" id="WP_204949459.1">
    <property type="nucleotide sequence ID" value="NZ_BSFF01000001.1"/>
</dbReference>
<dbReference type="EMBL" id="JAFBCY010000002">
    <property type="protein sequence ID" value="MBM7851033.1"/>
    <property type="molecule type" value="Genomic_DNA"/>
</dbReference>
<feature type="region of interest" description="Disordered" evidence="1">
    <location>
        <begin position="49"/>
        <end position="83"/>
    </location>
</feature>
<evidence type="ECO:0000313" key="4">
    <source>
        <dbReference type="Proteomes" id="UP000758856"/>
    </source>
</evidence>
<keyword evidence="2" id="KW-0732">Signal</keyword>
<dbReference type="Proteomes" id="UP000758856">
    <property type="component" value="Unassembled WGS sequence"/>
</dbReference>
<evidence type="ECO:0000256" key="1">
    <source>
        <dbReference type="SAM" id="MobiDB-lite"/>
    </source>
</evidence>